<dbReference type="EMBL" id="JAAMOB010000006">
    <property type="protein sequence ID" value="KAF4111829.1"/>
    <property type="molecule type" value="Genomic_DNA"/>
</dbReference>
<keyword evidence="3" id="KW-1185">Reference proteome</keyword>
<dbReference type="PANTHER" id="PTHR15439">
    <property type="entry name" value="RETINOBLASTOMA-BINDING PROTEIN 6"/>
    <property type="match status" value="1"/>
</dbReference>
<dbReference type="GO" id="GO:0005634">
    <property type="term" value="C:nucleus"/>
    <property type="evidence" value="ECO:0007669"/>
    <property type="project" value="TreeGrafter"/>
</dbReference>
<protein>
    <submittedName>
        <fullName evidence="2">Uncharacterized protein</fullName>
    </submittedName>
</protein>
<dbReference type="InterPro" id="IPR013083">
    <property type="entry name" value="Znf_RING/FYVE/PHD"/>
</dbReference>
<name>A0A7J6CWU5_9TELE</name>
<gene>
    <name evidence="2" type="ORF">G5714_006624</name>
</gene>
<dbReference type="Gene3D" id="3.30.40.10">
    <property type="entry name" value="Zinc/RING finger domain, C3HC4 (zinc finger)"/>
    <property type="match status" value="1"/>
</dbReference>
<dbReference type="Proteomes" id="UP000579812">
    <property type="component" value="Unassembled WGS sequence"/>
</dbReference>
<comment type="caution">
    <text evidence="2">The sequence shown here is derived from an EMBL/GenBank/DDBJ whole genome shotgun (WGS) entry which is preliminary data.</text>
</comment>
<dbReference type="PANTHER" id="PTHR15439:SF0">
    <property type="entry name" value="CELL DIVISION CYCLE AND APOPTOSIS REGULATOR PROTEIN 1-RELATED"/>
    <property type="match status" value="1"/>
</dbReference>
<evidence type="ECO:0000313" key="2">
    <source>
        <dbReference type="EMBL" id="KAF4111829.1"/>
    </source>
</evidence>
<dbReference type="GO" id="GO:0006511">
    <property type="term" value="P:ubiquitin-dependent protein catabolic process"/>
    <property type="evidence" value="ECO:0007669"/>
    <property type="project" value="TreeGrafter"/>
</dbReference>
<dbReference type="GO" id="GO:0061630">
    <property type="term" value="F:ubiquitin protein ligase activity"/>
    <property type="evidence" value="ECO:0007669"/>
    <property type="project" value="InterPro"/>
</dbReference>
<reference evidence="2 3" key="1">
    <citation type="submission" date="2020-04" db="EMBL/GenBank/DDBJ databases">
        <title>Chromosome-level genome assembly of a cyprinid fish Onychostoma macrolepis by integration of Nanopore Sequencing, Bionano and Hi-C technology.</title>
        <authorList>
            <person name="Wang D."/>
        </authorList>
    </citation>
    <scope>NUCLEOTIDE SEQUENCE [LARGE SCALE GENOMIC DNA]</scope>
    <source>
        <strain evidence="2">SWU-2019</strain>
        <tissue evidence="2">Muscle</tissue>
    </source>
</reference>
<proteinExistence type="predicted"/>
<dbReference type="GO" id="GO:0006397">
    <property type="term" value="P:mRNA processing"/>
    <property type="evidence" value="ECO:0007669"/>
    <property type="project" value="InterPro"/>
</dbReference>
<dbReference type="InterPro" id="IPR033489">
    <property type="entry name" value="RBBP6"/>
</dbReference>
<dbReference type="AlphaFoldDB" id="A0A7J6CWU5"/>
<sequence length="140" mass="15640">MIPCCRSSYCDECECLIKQTSVRSKQAVSDNRLVSGIRTCLLESDGHVCPTCRQSDVSPDSLTANTVLRQDVNHFKNGTRSLHSYLSPNHSHQSLSPIPEPSSKRDMKGYRSCSRSPQNRYGPEETTLLKDFQSCIGETL</sequence>
<evidence type="ECO:0000313" key="3">
    <source>
        <dbReference type="Proteomes" id="UP000579812"/>
    </source>
</evidence>
<evidence type="ECO:0000256" key="1">
    <source>
        <dbReference type="SAM" id="MobiDB-lite"/>
    </source>
</evidence>
<dbReference type="GO" id="GO:0016567">
    <property type="term" value="P:protein ubiquitination"/>
    <property type="evidence" value="ECO:0007669"/>
    <property type="project" value="InterPro"/>
</dbReference>
<organism evidence="2 3">
    <name type="scientific">Onychostoma macrolepis</name>
    <dbReference type="NCBI Taxonomy" id="369639"/>
    <lineage>
        <taxon>Eukaryota</taxon>
        <taxon>Metazoa</taxon>
        <taxon>Chordata</taxon>
        <taxon>Craniata</taxon>
        <taxon>Vertebrata</taxon>
        <taxon>Euteleostomi</taxon>
        <taxon>Actinopterygii</taxon>
        <taxon>Neopterygii</taxon>
        <taxon>Teleostei</taxon>
        <taxon>Ostariophysi</taxon>
        <taxon>Cypriniformes</taxon>
        <taxon>Cyprinidae</taxon>
        <taxon>Acrossocheilinae</taxon>
        <taxon>Onychostoma</taxon>
    </lineage>
</organism>
<accession>A0A7J6CWU5</accession>
<feature type="compositionally biased region" description="Polar residues" evidence="1">
    <location>
        <begin position="79"/>
        <end position="96"/>
    </location>
</feature>
<feature type="region of interest" description="Disordered" evidence="1">
    <location>
        <begin position="79"/>
        <end position="124"/>
    </location>
</feature>